<evidence type="ECO:0000313" key="10">
    <source>
        <dbReference type="EMBL" id="KAA2376221.1"/>
    </source>
</evidence>
<evidence type="ECO:0000256" key="1">
    <source>
        <dbReference type="ARBA" id="ARBA00004651"/>
    </source>
</evidence>
<feature type="transmembrane region" description="Helical" evidence="6">
    <location>
        <begin position="392"/>
        <end position="418"/>
    </location>
</feature>
<dbReference type="PANTHER" id="PTHR30619:SF7">
    <property type="entry name" value="BETA-LACTAMASE DOMAIN PROTEIN"/>
    <property type="match status" value="1"/>
</dbReference>
<evidence type="ECO:0000256" key="6">
    <source>
        <dbReference type="SAM" id="Phobius"/>
    </source>
</evidence>
<feature type="domain" description="DUF4131" evidence="8">
    <location>
        <begin position="34"/>
        <end position="177"/>
    </location>
</feature>
<comment type="caution">
    <text evidence="10">The sequence shown here is derived from an EMBL/GenBank/DDBJ whole genome shotgun (WGS) entry which is preliminary data.</text>
</comment>
<dbReference type="EMBL" id="VVXK01000002">
    <property type="protein sequence ID" value="KAA2371688.1"/>
    <property type="molecule type" value="Genomic_DNA"/>
</dbReference>
<sequence length="492" mass="52000">MKISRLPDRLDRMPMLKILVFFAAGIALADRYELPLWFLAGAFVVTGVLALSLRSSAATAAMILTAGFAAAQFRAPRATVPRGVHTVYEVTVEGFPADRGRYAVADASVAAWRDPADGRWHASDARIRLYADSLAGLHAGERIRCRGAVRPFRGGAESYRRLMARRGYAGTLWIAERTLLERLPGRHAGLHRRAVERLSRLPMSAGAAAVVEAMAAGERRGVTPELRTAYSRSGLSHLLAVSGLHTGIVFALVNLALWWLPLFRRGHLLKNLLAAVAVWLFVAAAGFPPSAVRAAAMCTVLQAALASASEYVGLNALAAAGFGMLVWNPSWLGDISFQLSFVAVAAILAWGVPLCRRCRTRWKGVNVVVDAYLIGFVATVATAPLVSHTFGVVPLAGLAVNPLAIALAGVVVFGGALWMLAPVGFLAPAFGFVTGSAAEGISALARLTASLPGGAADYTLGGWPTAAVYAVFALATLAAWSGEPKKNVSLRT</sequence>
<comment type="subcellular location">
    <subcellularLocation>
        <location evidence="1">Cell membrane</location>
        <topology evidence="1">Multi-pass membrane protein</topology>
    </subcellularLocation>
</comment>
<evidence type="ECO:0000313" key="9">
    <source>
        <dbReference type="EMBL" id="KAA2371688.1"/>
    </source>
</evidence>
<proteinExistence type="predicted"/>
<feature type="transmembrane region" description="Helical" evidence="6">
    <location>
        <begin position="237"/>
        <end position="260"/>
    </location>
</feature>
<dbReference type="InterPro" id="IPR004477">
    <property type="entry name" value="ComEC_N"/>
</dbReference>
<feature type="domain" description="ComEC/Rec2-related protein" evidence="7">
    <location>
        <begin position="215"/>
        <end position="478"/>
    </location>
</feature>
<dbReference type="InterPro" id="IPR025405">
    <property type="entry name" value="DUF4131"/>
</dbReference>
<dbReference type="Pfam" id="PF03772">
    <property type="entry name" value="Competence"/>
    <property type="match status" value="1"/>
</dbReference>
<keyword evidence="2" id="KW-1003">Cell membrane</keyword>
<reference evidence="11 12" key="1">
    <citation type="journal article" date="2019" name="Nat. Med.">
        <title>A library of human gut bacterial isolates paired with longitudinal multiomics data enables mechanistic microbiome research.</title>
        <authorList>
            <person name="Poyet M."/>
            <person name="Groussin M."/>
            <person name="Gibbons S.M."/>
            <person name="Avila-Pacheco J."/>
            <person name="Jiang X."/>
            <person name="Kearney S.M."/>
            <person name="Perrotta A.R."/>
            <person name="Berdy B."/>
            <person name="Zhao S."/>
            <person name="Lieberman T.D."/>
            <person name="Swanson P.K."/>
            <person name="Smith M."/>
            <person name="Roesemann S."/>
            <person name="Alexander J.E."/>
            <person name="Rich S.A."/>
            <person name="Livny J."/>
            <person name="Vlamakis H."/>
            <person name="Clish C."/>
            <person name="Bullock K."/>
            <person name="Deik A."/>
            <person name="Scott J."/>
            <person name="Pierce K.A."/>
            <person name="Xavier R.J."/>
            <person name="Alm E.J."/>
        </authorList>
    </citation>
    <scope>NUCLEOTIDE SEQUENCE [LARGE SCALE GENOMIC DNA]</scope>
    <source>
        <strain evidence="10 11">BIOML-A1</strain>
        <strain evidence="9 12">BIOML-A2</strain>
    </source>
</reference>
<dbReference type="Proteomes" id="UP000322658">
    <property type="component" value="Unassembled WGS sequence"/>
</dbReference>
<evidence type="ECO:0000259" key="7">
    <source>
        <dbReference type="Pfam" id="PF03772"/>
    </source>
</evidence>
<feature type="transmembrane region" description="Helical" evidence="6">
    <location>
        <begin position="367"/>
        <end position="386"/>
    </location>
</feature>
<keyword evidence="5 6" id="KW-0472">Membrane</keyword>
<accession>A0A5B3GRP1</accession>
<feature type="transmembrane region" description="Helical" evidence="6">
    <location>
        <begin position="35"/>
        <end position="53"/>
    </location>
</feature>
<dbReference type="InterPro" id="IPR052159">
    <property type="entry name" value="Competence_DNA_uptake"/>
</dbReference>
<name>A0A5B3GRP1_9BACT</name>
<dbReference type="RefSeq" id="WP_149885897.1">
    <property type="nucleotide sequence ID" value="NZ_CATVWL010000005.1"/>
</dbReference>
<evidence type="ECO:0000256" key="2">
    <source>
        <dbReference type="ARBA" id="ARBA00022475"/>
    </source>
</evidence>
<feature type="transmembrane region" description="Helical" evidence="6">
    <location>
        <begin position="461"/>
        <end position="481"/>
    </location>
</feature>
<evidence type="ECO:0000259" key="8">
    <source>
        <dbReference type="Pfam" id="PF13567"/>
    </source>
</evidence>
<organism evidence="10 11">
    <name type="scientific">Alistipes shahii</name>
    <dbReference type="NCBI Taxonomy" id="328814"/>
    <lineage>
        <taxon>Bacteria</taxon>
        <taxon>Pseudomonadati</taxon>
        <taxon>Bacteroidota</taxon>
        <taxon>Bacteroidia</taxon>
        <taxon>Bacteroidales</taxon>
        <taxon>Rikenellaceae</taxon>
        <taxon>Alistipes</taxon>
    </lineage>
</organism>
<dbReference type="NCBIfam" id="TIGR00360">
    <property type="entry name" value="ComEC_N-term"/>
    <property type="match status" value="1"/>
</dbReference>
<dbReference type="Pfam" id="PF13567">
    <property type="entry name" value="DUF4131"/>
    <property type="match status" value="1"/>
</dbReference>
<dbReference type="EMBL" id="VVXJ01000010">
    <property type="protein sequence ID" value="KAA2376221.1"/>
    <property type="molecule type" value="Genomic_DNA"/>
</dbReference>
<protein>
    <submittedName>
        <fullName evidence="10">ComEC family competence protein</fullName>
    </submittedName>
</protein>
<evidence type="ECO:0000256" key="4">
    <source>
        <dbReference type="ARBA" id="ARBA00022989"/>
    </source>
</evidence>
<keyword evidence="3 6" id="KW-0812">Transmembrane</keyword>
<dbReference type="PANTHER" id="PTHR30619">
    <property type="entry name" value="DNA INTERNALIZATION/COMPETENCE PROTEIN COMEC/REC2"/>
    <property type="match status" value="1"/>
</dbReference>
<evidence type="ECO:0000256" key="5">
    <source>
        <dbReference type="ARBA" id="ARBA00023136"/>
    </source>
</evidence>
<evidence type="ECO:0000256" key="3">
    <source>
        <dbReference type="ARBA" id="ARBA00022692"/>
    </source>
</evidence>
<gene>
    <name evidence="10" type="ORF">F2Y07_06070</name>
    <name evidence="9" type="ORF">F2Y13_02560</name>
</gene>
<feature type="transmembrane region" description="Helical" evidence="6">
    <location>
        <begin position="308"/>
        <end position="329"/>
    </location>
</feature>
<evidence type="ECO:0000313" key="11">
    <source>
        <dbReference type="Proteomes" id="UP000322658"/>
    </source>
</evidence>
<feature type="transmembrane region" description="Helical" evidence="6">
    <location>
        <begin position="272"/>
        <end position="296"/>
    </location>
</feature>
<dbReference type="GO" id="GO:0005886">
    <property type="term" value="C:plasma membrane"/>
    <property type="evidence" value="ECO:0007669"/>
    <property type="project" value="UniProtKB-SubCell"/>
</dbReference>
<feature type="transmembrane region" description="Helical" evidence="6">
    <location>
        <begin position="12"/>
        <end position="29"/>
    </location>
</feature>
<feature type="transmembrane region" description="Helical" evidence="6">
    <location>
        <begin position="335"/>
        <end position="355"/>
    </location>
</feature>
<dbReference type="Proteomes" id="UP000323567">
    <property type="component" value="Unassembled WGS sequence"/>
</dbReference>
<feature type="transmembrane region" description="Helical" evidence="6">
    <location>
        <begin position="425"/>
        <end position="449"/>
    </location>
</feature>
<dbReference type="AlphaFoldDB" id="A0A5B3GRP1"/>
<evidence type="ECO:0000313" key="12">
    <source>
        <dbReference type="Proteomes" id="UP000323567"/>
    </source>
</evidence>
<keyword evidence="4 6" id="KW-1133">Transmembrane helix</keyword>